<gene>
    <name evidence="1" type="ORF">OUZ56_005578</name>
</gene>
<organism evidence="1 2">
    <name type="scientific">Daphnia magna</name>
    <dbReference type="NCBI Taxonomy" id="35525"/>
    <lineage>
        <taxon>Eukaryota</taxon>
        <taxon>Metazoa</taxon>
        <taxon>Ecdysozoa</taxon>
        <taxon>Arthropoda</taxon>
        <taxon>Crustacea</taxon>
        <taxon>Branchiopoda</taxon>
        <taxon>Diplostraca</taxon>
        <taxon>Cladocera</taxon>
        <taxon>Anomopoda</taxon>
        <taxon>Daphniidae</taxon>
        <taxon>Daphnia</taxon>
    </lineage>
</organism>
<evidence type="ECO:0000313" key="2">
    <source>
        <dbReference type="Proteomes" id="UP001234178"/>
    </source>
</evidence>
<protein>
    <submittedName>
        <fullName evidence="1">Uncharacterized protein</fullName>
    </submittedName>
</protein>
<sequence>MYQCSRFSFVMHSGTNAARGGDVTWSMTTLCDPVCNATGLLNTCFKPDMPFDHQNGVLLVIKIDQRPFDPDLDLDLSN</sequence>
<evidence type="ECO:0000313" key="1">
    <source>
        <dbReference type="EMBL" id="KAK4003826.1"/>
    </source>
</evidence>
<dbReference type="EMBL" id="JAOYFB010000001">
    <property type="protein sequence ID" value="KAK4003826.1"/>
    <property type="molecule type" value="Genomic_DNA"/>
</dbReference>
<reference evidence="1 2" key="1">
    <citation type="journal article" date="2023" name="Nucleic Acids Res.">
        <title>The hologenome of Daphnia magna reveals possible DNA methylation and microbiome-mediated evolution of the host genome.</title>
        <authorList>
            <person name="Chaturvedi A."/>
            <person name="Li X."/>
            <person name="Dhandapani V."/>
            <person name="Marshall H."/>
            <person name="Kissane S."/>
            <person name="Cuenca-Cambronero M."/>
            <person name="Asole G."/>
            <person name="Calvet F."/>
            <person name="Ruiz-Romero M."/>
            <person name="Marangio P."/>
            <person name="Guigo R."/>
            <person name="Rago D."/>
            <person name="Mirbahai L."/>
            <person name="Eastwood N."/>
            <person name="Colbourne J.K."/>
            <person name="Zhou J."/>
            <person name="Mallon E."/>
            <person name="Orsini L."/>
        </authorList>
    </citation>
    <scope>NUCLEOTIDE SEQUENCE [LARGE SCALE GENOMIC DNA]</scope>
    <source>
        <strain evidence="1">LRV0_1</strain>
    </source>
</reference>
<name>A0ABQ9YT95_9CRUS</name>
<comment type="caution">
    <text evidence="1">The sequence shown here is derived from an EMBL/GenBank/DDBJ whole genome shotgun (WGS) entry which is preliminary data.</text>
</comment>
<proteinExistence type="predicted"/>
<keyword evidence="2" id="KW-1185">Reference proteome</keyword>
<accession>A0ABQ9YT95</accession>
<dbReference type="Proteomes" id="UP001234178">
    <property type="component" value="Unassembled WGS sequence"/>
</dbReference>